<protein>
    <submittedName>
        <fullName evidence="1">Uncharacterized protein</fullName>
    </submittedName>
</protein>
<dbReference type="PANTHER" id="PTHR46579">
    <property type="entry name" value="F5/8 TYPE C DOMAIN-CONTAINING PROTEIN-RELATED"/>
    <property type="match status" value="1"/>
</dbReference>
<dbReference type="Proteomes" id="UP001215280">
    <property type="component" value="Unassembled WGS sequence"/>
</dbReference>
<dbReference type="AlphaFoldDB" id="A0AAD7KF47"/>
<gene>
    <name evidence="1" type="ORF">DFH07DRAFT_208802</name>
</gene>
<evidence type="ECO:0000313" key="1">
    <source>
        <dbReference type="EMBL" id="KAJ7783883.1"/>
    </source>
</evidence>
<sequence length="610" mass="69339">MCKIGGFSDHKSAKFPCPRCSITHDDIQTPSGLKVDAFPCRDGGQHKRESAKYAKISEDDKAARDSFAAKYGTRYFEVSRLSYFDPVRQIIIDPMHCVFLGIFKTQWLNAWIQDPAALRKRTEKTTREIDHIHNYLNALEMPSWVARLPTQVGYPAGGSLTADELKGMLLIFCPLIIPNIWDEWYPIAAADHEKSNLSWKKKETARLNRIANETDTSADHDGPGRPPKAIRMHKNDPDLLLKFASSIKILLAGTIDVRALPRAQQLLEEYLAGFLENHPDLVKPNFHYITHIFQIIRDFGPVYGFWTFLFERLNKLLKSYDTNNHGDGELEVTFFREFHRDANLREVVRKLAKDGIEGLSPEEKCIAESARMILETDGETRGTVAAMACEIEELSSELGTSFSMGISVSKELPTPLQHDILEYYNTTYPTLHIVDRAADVDHTTNPIFLHGTARVHTHFILDGRRITSSTSLDDASSSLVQLDADGTRYVGQVFNILTHHQQGLERPQCLLDVRWMRRLTDCDMSAWEPYPELEIFSWEYGKFLRRTDPGPGRIVPIHSILSQACRLTIEHKTRIIEEDVDSDVEEAETSNGPVRMIWFTAGLTRDVAVI</sequence>
<evidence type="ECO:0000313" key="2">
    <source>
        <dbReference type="Proteomes" id="UP001215280"/>
    </source>
</evidence>
<comment type="caution">
    <text evidence="1">The sequence shown here is derived from an EMBL/GenBank/DDBJ whole genome shotgun (WGS) entry which is preliminary data.</text>
</comment>
<organism evidence="1 2">
    <name type="scientific">Mycena maculata</name>
    <dbReference type="NCBI Taxonomy" id="230809"/>
    <lineage>
        <taxon>Eukaryota</taxon>
        <taxon>Fungi</taxon>
        <taxon>Dikarya</taxon>
        <taxon>Basidiomycota</taxon>
        <taxon>Agaricomycotina</taxon>
        <taxon>Agaricomycetes</taxon>
        <taxon>Agaricomycetidae</taxon>
        <taxon>Agaricales</taxon>
        <taxon>Marasmiineae</taxon>
        <taxon>Mycenaceae</taxon>
        <taxon>Mycena</taxon>
    </lineage>
</organism>
<proteinExistence type="predicted"/>
<reference evidence="1" key="1">
    <citation type="submission" date="2023-03" db="EMBL/GenBank/DDBJ databases">
        <title>Massive genome expansion in bonnet fungi (Mycena s.s.) driven by repeated elements and novel gene families across ecological guilds.</title>
        <authorList>
            <consortium name="Lawrence Berkeley National Laboratory"/>
            <person name="Harder C.B."/>
            <person name="Miyauchi S."/>
            <person name="Viragh M."/>
            <person name="Kuo A."/>
            <person name="Thoen E."/>
            <person name="Andreopoulos B."/>
            <person name="Lu D."/>
            <person name="Skrede I."/>
            <person name="Drula E."/>
            <person name="Henrissat B."/>
            <person name="Morin E."/>
            <person name="Kohler A."/>
            <person name="Barry K."/>
            <person name="LaButti K."/>
            <person name="Morin E."/>
            <person name="Salamov A."/>
            <person name="Lipzen A."/>
            <person name="Mereny Z."/>
            <person name="Hegedus B."/>
            <person name="Baldrian P."/>
            <person name="Stursova M."/>
            <person name="Weitz H."/>
            <person name="Taylor A."/>
            <person name="Grigoriev I.V."/>
            <person name="Nagy L.G."/>
            <person name="Martin F."/>
            <person name="Kauserud H."/>
        </authorList>
    </citation>
    <scope>NUCLEOTIDE SEQUENCE</scope>
    <source>
        <strain evidence="1">CBHHK188m</strain>
    </source>
</reference>
<name>A0AAD7KF47_9AGAR</name>
<dbReference type="PANTHER" id="PTHR46579:SF1">
    <property type="entry name" value="F5_8 TYPE C DOMAIN-CONTAINING PROTEIN"/>
    <property type="match status" value="1"/>
</dbReference>
<accession>A0AAD7KF47</accession>
<dbReference type="EMBL" id="JARJLG010000002">
    <property type="protein sequence ID" value="KAJ7783883.1"/>
    <property type="molecule type" value="Genomic_DNA"/>
</dbReference>
<keyword evidence="2" id="KW-1185">Reference proteome</keyword>